<dbReference type="Proteomes" id="UP000254020">
    <property type="component" value="Unassembled WGS sequence"/>
</dbReference>
<reference evidence="1 2" key="1">
    <citation type="submission" date="2018-06" db="EMBL/GenBank/DDBJ databases">
        <authorList>
            <consortium name="Pathogen Informatics"/>
            <person name="Doyle S."/>
        </authorList>
    </citation>
    <scope>NUCLEOTIDE SEQUENCE [LARGE SCALE GENOMIC DNA]</scope>
    <source>
        <strain evidence="1 2">NCTC9504</strain>
    </source>
</reference>
<sequence>MPEERGVRPLEAKLHGLIIQLADALHAVSKLQTVEVGEAAAVDVVPRMVAVKNTAKGKNDVIGIKVPRRGKPRRALKRDVAAQVKAVGGAVIENFPALRQLGDQPVGIGIDVKQTIVELSGQRIDNQAAADFLRVKGINLAADAIDETAIADIGAVGERRGGKSWPTQQGNGCQER</sequence>
<dbReference type="EMBL" id="UGMA01000005">
    <property type="protein sequence ID" value="STU86678.1"/>
    <property type="molecule type" value="Genomic_DNA"/>
</dbReference>
<organism evidence="1 2">
    <name type="scientific">Klebsiella pneumoniae subsp. pneumoniae</name>
    <dbReference type="NCBI Taxonomy" id="72407"/>
    <lineage>
        <taxon>Bacteria</taxon>
        <taxon>Pseudomonadati</taxon>
        <taxon>Pseudomonadota</taxon>
        <taxon>Gammaproteobacteria</taxon>
        <taxon>Enterobacterales</taxon>
        <taxon>Enterobacteriaceae</taxon>
        <taxon>Klebsiella/Raoultella group</taxon>
        <taxon>Klebsiella</taxon>
        <taxon>Klebsiella pneumoniae complex</taxon>
    </lineage>
</organism>
<accession>A0A377ZWL1</accession>
<dbReference type="AlphaFoldDB" id="A0A377ZWL1"/>
<protein>
    <submittedName>
        <fullName evidence="1">Uncharacterized protein</fullName>
    </submittedName>
</protein>
<name>A0A377ZWL1_KLEPN</name>
<evidence type="ECO:0000313" key="2">
    <source>
        <dbReference type="Proteomes" id="UP000254020"/>
    </source>
</evidence>
<proteinExistence type="predicted"/>
<evidence type="ECO:0000313" key="1">
    <source>
        <dbReference type="EMBL" id="STU86678.1"/>
    </source>
</evidence>
<gene>
    <name evidence="1" type="ORF">NCTC9504_03868</name>
</gene>